<dbReference type="EMBL" id="PDUG01000005">
    <property type="protein sequence ID" value="PIC24041.1"/>
    <property type="molecule type" value="Genomic_DNA"/>
</dbReference>
<feature type="transmembrane region" description="Helical" evidence="1">
    <location>
        <begin position="27"/>
        <end position="52"/>
    </location>
</feature>
<name>A0A2G5TAD2_9PELO</name>
<sequence length="82" mass="8939">MFILSDVSFCEVAPRPLLFDIKALKILQLYVVPGIDAFFCVATLIFALLTIIRLSKVGQGEEPVVQEEVKLEDGDAEGANGL</sequence>
<proteinExistence type="predicted"/>
<keyword evidence="1" id="KW-0472">Membrane</keyword>
<dbReference type="AlphaFoldDB" id="A0A2G5TAD2"/>
<evidence type="ECO:0000313" key="3">
    <source>
        <dbReference type="Proteomes" id="UP000230233"/>
    </source>
</evidence>
<gene>
    <name evidence="2" type="primary">Cnig_chr_V.g17516</name>
    <name evidence="2" type="ORF">B9Z55_017516</name>
</gene>
<keyword evidence="3" id="KW-1185">Reference proteome</keyword>
<organism evidence="2 3">
    <name type="scientific">Caenorhabditis nigoni</name>
    <dbReference type="NCBI Taxonomy" id="1611254"/>
    <lineage>
        <taxon>Eukaryota</taxon>
        <taxon>Metazoa</taxon>
        <taxon>Ecdysozoa</taxon>
        <taxon>Nematoda</taxon>
        <taxon>Chromadorea</taxon>
        <taxon>Rhabditida</taxon>
        <taxon>Rhabditina</taxon>
        <taxon>Rhabditomorpha</taxon>
        <taxon>Rhabditoidea</taxon>
        <taxon>Rhabditidae</taxon>
        <taxon>Peloderinae</taxon>
        <taxon>Caenorhabditis</taxon>
    </lineage>
</organism>
<dbReference type="Proteomes" id="UP000230233">
    <property type="component" value="Chromosome V"/>
</dbReference>
<keyword evidence="1" id="KW-0812">Transmembrane</keyword>
<protein>
    <submittedName>
        <fullName evidence="2">Uncharacterized protein</fullName>
    </submittedName>
</protein>
<reference evidence="3" key="1">
    <citation type="submission" date="2017-10" db="EMBL/GenBank/DDBJ databases">
        <title>Rapid genome shrinkage in a self-fertile nematode reveals novel sperm competition proteins.</title>
        <authorList>
            <person name="Yin D."/>
            <person name="Schwarz E.M."/>
            <person name="Thomas C.G."/>
            <person name="Felde R.L."/>
            <person name="Korf I.F."/>
            <person name="Cutter A.D."/>
            <person name="Schartner C.M."/>
            <person name="Ralston E.J."/>
            <person name="Meyer B.J."/>
            <person name="Haag E.S."/>
        </authorList>
    </citation>
    <scope>NUCLEOTIDE SEQUENCE [LARGE SCALE GENOMIC DNA]</scope>
    <source>
        <strain evidence="3">JU1422</strain>
    </source>
</reference>
<comment type="caution">
    <text evidence="2">The sequence shown here is derived from an EMBL/GenBank/DDBJ whole genome shotgun (WGS) entry which is preliminary data.</text>
</comment>
<evidence type="ECO:0000313" key="2">
    <source>
        <dbReference type="EMBL" id="PIC24041.1"/>
    </source>
</evidence>
<keyword evidence="1" id="KW-1133">Transmembrane helix</keyword>
<accession>A0A2G5TAD2</accession>
<evidence type="ECO:0000256" key="1">
    <source>
        <dbReference type="SAM" id="Phobius"/>
    </source>
</evidence>